<evidence type="ECO:0000313" key="3">
    <source>
        <dbReference type="Proteomes" id="UP000887116"/>
    </source>
</evidence>
<proteinExistence type="predicted"/>
<reference evidence="2" key="1">
    <citation type="submission" date="2020-07" db="EMBL/GenBank/DDBJ databases">
        <title>Multicomponent nature underlies the extraordinary mechanical properties of spider dragline silk.</title>
        <authorList>
            <person name="Kono N."/>
            <person name="Nakamura H."/>
            <person name="Mori M."/>
            <person name="Yoshida Y."/>
            <person name="Ohtoshi R."/>
            <person name="Malay A.D."/>
            <person name="Moran D.A.P."/>
            <person name="Tomita M."/>
            <person name="Numata K."/>
            <person name="Arakawa K."/>
        </authorList>
    </citation>
    <scope>NUCLEOTIDE SEQUENCE</scope>
</reference>
<dbReference type="EMBL" id="BMAO01010685">
    <property type="protein sequence ID" value="GFQ68772.1"/>
    <property type="molecule type" value="Genomic_DNA"/>
</dbReference>
<dbReference type="AlphaFoldDB" id="A0A8X6F357"/>
<feature type="region of interest" description="Disordered" evidence="1">
    <location>
        <begin position="1"/>
        <end position="23"/>
    </location>
</feature>
<comment type="caution">
    <text evidence="2">The sequence shown here is derived from an EMBL/GenBank/DDBJ whole genome shotgun (WGS) entry which is preliminary data.</text>
</comment>
<dbReference type="Proteomes" id="UP000887116">
    <property type="component" value="Unassembled WGS sequence"/>
</dbReference>
<protein>
    <submittedName>
        <fullName evidence="2">Uncharacterized protein</fullName>
    </submittedName>
</protein>
<evidence type="ECO:0000313" key="2">
    <source>
        <dbReference type="EMBL" id="GFQ68772.1"/>
    </source>
</evidence>
<sequence length="121" mass="13926">MASQPDFSDIEQSPIKSPTTHLQRSLCEQQAYAKTQLERMQRIKKHNLAIVEDLKSYPDHENDHFYQNAMDELQNIENSLKIAESDFDSFPVCTTPGCPFYDLAPAKTSNFYPKKLACSFF</sequence>
<keyword evidence="3" id="KW-1185">Reference proteome</keyword>
<evidence type="ECO:0000256" key="1">
    <source>
        <dbReference type="SAM" id="MobiDB-lite"/>
    </source>
</evidence>
<name>A0A8X6F357_TRICU</name>
<organism evidence="2 3">
    <name type="scientific">Trichonephila clavata</name>
    <name type="common">Joro spider</name>
    <name type="synonym">Nephila clavata</name>
    <dbReference type="NCBI Taxonomy" id="2740835"/>
    <lineage>
        <taxon>Eukaryota</taxon>
        <taxon>Metazoa</taxon>
        <taxon>Ecdysozoa</taxon>
        <taxon>Arthropoda</taxon>
        <taxon>Chelicerata</taxon>
        <taxon>Arachnida</taxon>
        <taxon>Araneae</taxon>
        <taxon>Araneomorphae</taxon>
        <taxon>Entelegynae</taxon>
        <taxon>Araneoidea</taxon>
        <taxon>Nephilidae</taxon>
        <taxon>Trichonephila</taxon>
    </lineage>
</organism>
<accession>A0A8X6F357</accession>
<gene>
    <name evidence="2" type="ORF">TNCT_552381</name>
</gene>